<dbReference type="Pfam" id="PF11743">
    <property type="entry name" value="DUF3301"/>
    <property type="match status" value="1"/>
</dbReference>
<evidence type="ECO:0008006" key="4">
    <source>
        <dbReference type="Google" id="ProtNLM"/>
    </source>
</evidence>
<keyword evidence="3" id="KW-1185">Reference proteome</keyword>
<dbReference type="EMBL" id="CP013189">
    <property type="protein sequence ID" value="ALO45279.1"/>
    <property type="molecule type" value="Genomic_DNA"/>
</dbReference>
<evidence type="ECO:0000313" key="2">
    <source>
        <dbReference type="EMBL" id="ALO45279.1"/>
    </source>
</evidence>
<accession>A0A0S2KBB2</accession>
<keyword evidence="1" id="KW-1133">Transmembrane helix</keyword>
<dbReference type="Proteomes" id="UP000065641">
    <property type="component" value="Chromosome"/>
</dbReference>
<keyword evidence="1" id="KW-0472">Membrane</keyword>
<keyword evidence="1" id="KW-0812">Transmembrane</keyword>
<sequence>MQDTPPMLTLMDLVWMAALVLLVNHWWRSRDAKAFALQYAARRCAELDLQLLDQSMVLKKIRLRRGSDGFLHWFRRYDFEFSSTGTERYPGSVELAGNRLLSIELAAHITTH</sequence>
<name>A0A0S2KBB2_9GAMM</name>
<organism evidence="2 3">
    <name type="scientific">Pseudohongiella spirulinae</name>
    <dbReference type="NCBI Taxonomy" id="1249552"/>
    <lineage>
        <taxon>Bacteria</taxon>
        <taxon>Pseudomonadati</taxon>
        <taxon>Pseudomonadota</taxon>
        <taxon>Gammaproteobacteria</taxon>
        <taxon>Pseudomonadales</taxon>
        <taxon>Pseudohongiellaceae</taxon>
        <taxon>Pseudohongiella</taxon>
    </lineage>
</organism>
<dbReference type="KEGG" id="pspi:PS2015_596"/>
<reference evidence="2 3" key="1">
    <citation type="submission" date="2015-11" db="EMBL/GenBank/DDBJ databases">
        <authorList>
            <person name="Zhang Y."/>
            <person name="Guo Z."/>
        </authorList>
    </citation>
    <scope>NUCLEOTIDE SEQUENCE [LARGE SCALE GENOMIC DNA]</scope>
    <source>
        <strain evidence="2 3">KCTC 32221</strain>
    </source>
</reference>
<protein>
    <recommendedName>
        <fullName evidence="4">DUF3301 domain-containing protein</fullName>
    </recommendedName>
</protein>
<dbReference type="RefSeq" id="WP_082627932.1">
    <property type="nucleotide sequence ID" value="NZ_CP013189.1"/>
</dbReference>
<gene>
    <name evidence="2" type="ORF">PS2015_596</name>
</gene>
<dbReference type="AlphaFoldDB" id="A0A0S2KBB2"/>
<feature type="transmembrane region" description="Helical" evidence="1">
    <location>
        <begin position="6"/>
        <end position="27"/>
    </location>
</feature>
<evidence type="ECO:0000313" key="3">
    <source>
        <dbReference type="Proteomes" id="UP000065641"/>
    </source>
</evidence>
<proteinExistence type="predicted"/>
<evidence type="ECO:0000256" key="1">
    <source>
        <dbReference type="SAM" id="Phobius"/>
    </source>
</evidence>
<dbReference type="InterPro" id="IPR021732">
    <property type="entry name" value="DUF3301"/>
</dbReference>
<dbReference type="STRING" id="1249552.PS2015_596"/>